<comment type="caution">
    <text evidence="3">The sequence shown here is derived from an EMBL/GenBank/DDBJ whole genome shotgun (WGS) entry which is preliminary data.</text>
</comment>
<proteinExistence type="predicted"/>
<evidence type="ECO:0000313" key="3">
    <source>
        <dbReference type="EMBL" id="MBU2872891.1"/>
    </source>
</evidence>
<feature type="chain" id="PRO_5047527238" evidence="1">
    <location>
        <begin position="21"/>
        <end position="247"/>
    </location>
</feature>
<sequence length="247" mass="27483">MKRKIGLLLGLLLAASAATATEELRIYTEQYPPYNMTTNGQPFAHSTEEISGLCTDILKALLANTNLKYSIKLRELSYGLNRAGQHPNHAIYCVSKTPEREPAFEWVGPLASVKWTFFAKPGSSIELKNLEEARQYRIGGYKGDIMTNYLTDEGFKVLAISKNGLNARRLVEDQISLWVADGLAGPYLAADTADVTNLKRVLVFRETPMFLAINNETDPEVIQALKEGYRKLVESGEKEAISQAYGF</sequence>
<accession>A0ABS6A419</accession>
<dbReference type="RefSeq" id="WP_216006775.1">
    <property type="nucleotide sequence ID" value="NZ_JAHKPV010000001.1"/>
</dbReference>
<dbReference type="EMBL" id="JAHKPV010000001">
    <property type="protein sequence ID" value="MBU2872891.1"/>
    <property type="molecule type" value="Genomic_DNA"/>
</dbReference>
<protein>
    <submittedName>
        <fullName evidence="3">Transporter substrate-binding domain-containing protein</fullName>
    </submittedName>
</protein>
<evidence type="ECO:0000313" key="4">
    <source>
        <dbReference type="Proteomes" id="UP000753376"/>
    </source>
</evidence>
<organism evidence="3 4">
    <name type="scientific">Marinobacter salexigens</name>
    <dbReference type="NCBI Taxonomy" id="1925763"/>
    <lineage>
        <taxon>Bacteria</taxon>
        <taxon>Pseudomonadati</taxon>
        <taxon>Pseudomonadota</taxon>
        <taxon>Gammaproteobacteria</taxon>
        <taxon>Pseudomonadales</taxon>
        <taxon>Marinobacteraceae</taxon>
        <taxon>Marinobacter</taxon>
    </lineage>
</organism>
<keyword evidence="1" id="KW-0732">Signal</keyword>
<feature type="domain" description="Solute-binding protein family 3/N-terminal" evidence="2">
    <location>
        <begin position="29"/>
        <end position="245"/>
    </location>
</feature>
<evidence type="ECO:0000256" key="1">
    <source>
        <dbReference type="SAM" id="SignalP"/>
    </source>
</evidence>
<dbReference type="Proteomes" id="UP000753376">
    <property type="component" value="Unassembled WGS sequence"/>
</dbReference>
<dbReference type="InterPro" id="IPR001638">
    <property type="entry name" value="Solute-binding_3/MltF_N"/>
</dbReference>
<name>A0ABS6A419_9GAMM</name>
<reference evidence="3 4" key="1">
    <citation type="submission" date="2021-05" db="EMBL/GenBank/DDBJ databases">
        <title>Draft genomes of bacteria isolated from model marine particles.</title>
        <authorList>
            <person name="Datta M.S."/>
            <person name="Schwartzman J.A."/>
            <person name="Enke T.N."/>
            <person name="Saavedra J."/>
            <person name="Cermak N."/>
            <person name="Cordero O.X."/>
        </authorList>
    </citation>
    <scope>NUCLEOTIDE SEQUENCE [LARGE SCALE GENOMIC DNA]</scope>
    <source>
        <strain evidence="3 4">D2M19</strain>
    </source>
</reference>
<dbReference type="PANTHER" id="PTHR38834:SF3">
    <property type="entry name" value="SOLUTE-BINDING PROTEIN FAMILY 3_N-TERMINAL DOMAIN-CONTAINING PROTEIN"/>
    <property type="match status" value="1"/>
</dbReference>
<keyword evidence="4" id="KW-1185">Reference proteome</keyword>
<evidence type="ECO:0000259" key="2">
    <source>
        <dbReference type="Pfam" id="PF00497"/>
    </source>
</evidence>
<feature type="signal peptide" evidence="1">
    <location>
        <begin position="1"/>
        <end position="20"/>
    </location>
</feature>
<dbReference type="Pfam" id="PF00497">
    <property type="entry name" value="SBP_bac_3"/>
    <property type="match status" value="1"/>
</dbReference>
<dbReference type="PANTHER" id="PTHR38834">
    <property type="entry name" value="PERIPLASMIC SUBSTRATE BINDING PROTEIN FAMILY 3"/>
    <property type="match status" value="1"/>
</dbReference>
<gene>
    <name evidence="3" type="ORF">KO508_02635</name>
</gene>